<evidence type="ECO:0000313" key="3">
    <source>
        <dbReference type="Proteomes" id="UP001515480"/>
    </source>
</evidence>
<dbReference type="SUPFAM" id="SSF82199">
    <property type="entry name" value="SET domain"/>
    <property type="match status" value="1"/>
</dbReference>
<organism evidence="2 3">
    <name type="scientific">Prymnesium parvum</name>
    <name type="common">Toxic golden alga</name>
    <dbReference type="NCBI Taxonomy" id="97485"/>
    <lineage>
        <taxon>Eukaryota</taxon>
        <taxon>Haptista</taxon>
        <taxon>Haptophyta</taxon>
        <taxon>Prymnesiophyceae</taxon>
        <taxon>Prymnesiales</taxon>
        <taxon>Prymnesiaceae</taxon>
        <taxon>Prymnesium</taxon>
    </lineage>
</organism>
<dbReference type="EMBL" id="JBGBPQ010000001">
    <property type="protein sequence ID" value="KAL1529103.1"/>
    <property type="molecule type" value="Genomic_DNA"/>
</dbReference>
<dbReference type="Proteomes" id="UP001515480">
    <property type="component" value="Unassembled WGS sequence"/>
</dbReference>
<accession>A0AB34K738</accession>
<dbReference type="AlphaFoldDB" id="A0AB34K738"/>
<comment type="caution">
    <text evidence="2">The sequence shown here is derived from an EMBL/GenBank/DDBJ whole genome shotgun (WGS) entry which is preliminary data.</text>
</comment>
<feature type="region of interest" description="Disordered" evidence="1">
    <location>
        <begin position="429"/>
        <end position="490"/>
    </location>
</feature>
<gene>
    <name evidence="2" type="ORF">AB1Y20_000063</name>
</gene>
<evidence type="ECO:0000313" key="2">
    <source>
        <dbReference type="EMBL" id="KAL1529103.1"/>
    </source>
</evidence>
<proteinExistence type="predicted"/>
<reference evidence="2 3" key="1">
    <citation type="journal article" date="2024" name="Science">
        <title>Giant polyketide synthase enzymes in the biosynthesis of giant marine polyether toxins.</title>
        <authorList>
            <person name="Fallon T.R."/>
            <person name="Shende V.V."/>
            <person name="Wierzbicki I.H."/>
            <person name="Pendleton A.L."/>
            <person name="Watervoot N.F."/>
            <person name="Auber R.P."/>
            <person name="Gonzalez D.J."/>
            <person name="Wisecaver J.H."/>
            <person name="Moore B.S."/>
        </authorList>
    </citation>
    <scope>NUCLEOTIDE SEQUENCE [LARGE SCALE GENOMIC DNA]</scope>
    <source>
        <strain evidence="2 3">12B1</strain>
    </source>
</reference>
<dbReference type="InterPro" id="IPR046341">
    <property type="entry name" value="SET_dom_sf"/>
</dbReference>
<dbReference type="CDD" id="cd10527">
    <property type="entry name" value="SET_LSMT"/>
    <property type="match status" value="1"/>
</dbReference>
<dbReference type="PANTHER" id="PTHR13271:SF91">
    <property type="entry name" value="PROTEIN SET DOMAIN GROUP 40"/>
    <property type="match status" value="1"/>
</dbReference>
<keyword evidence="3" id="KW-1185">Reference proteome</keyword>
<sequence>MAPSASLQPSQSHQSVESLSAWIRDSGGFVGSISVDHPAGMERRVVATRDILEGELLLALPQHILFTSHSAASTSIAARWCTVHEVDEIDLLCIQLLEELELRAASRWAVWLATLPAAYDTPLLWDPPTRAALRCADLTRRVDAQRATAEASFASLRRLAAERRLPLPPSFTLHRYLWAIATVRTRGATLVDEGAGGSPPTGEWALCPLGDMFNHAADARTRCCFDRDSATYRYVAGAHVRAGGEVLVCYGAHDDSVLLEQYGFVLAGNPHSRVRVAEECSELPERVAAWLHEQSLDLEGLHLSADGGSWELMAALRLKHATEKEMEHGAAFAVLEGELISPSNERLILAALLRLARARAQLFGTAAKRRSPRLSSPPGAPTLLSNGWQPLEDGYATMRARCLIDSWVGAQRQVLSECIQALERQMRSLPPASPSIESSTARHPAHNGQIDTLASEANLGEPPASRSTHRRKKIARSVNDEISAMSSEAR</sequence>
<dbReference type="Gene3D" id="3.90.1410.10">
    <property type="entry name" value="set domain protein methyltransferase, domain 1"/>
    <property type="match status" value="1"/>
</dbReference>
<evidence type="ECO:0000256" key="1">
    <source>
        <dbReference type="SAM" id="MobiDB-lite"/>
    </source>
</evidence>
<name>A0AB34K738_PRYPA</name>
<dbReference type="PANTHER" id="PTHR13271">
    <property type="entry name" value="UNCHARACTERIZED PUTATIVE METHYLTRANSFERASE"/>
    <property type="match status" value="1"/>
</dbReference>
<protein>
    <recommendedName>
        <fullName evidence="4">SET domain-containing protein</fullName>
    </recommendedName>
</protein>
<dbReference type="GO" id="GO:0016279">
    <property type="term" value="F:protein-lysine N-methyltransferase activity"/>
    <property type="evidence" value="ECO:0007669"/>
    <property type="project" value="TreeGrafter"/>
</dbReference>
<dbReference type="InterPro" id="IPR050600">
    <property type="entry name" value="SETD3_SETD6_MTase"/>
</dbReference>
<evidence type="ECO:0008006" key="4">
    <source>
        <dbReference type="Google" id="ProtNLM"/>
    </source>
</evidence>